<dbReference type="InterPro" id="IPR035999">
    <property type="entry name" value="Sec7_dom_sf"/>
</dbReference>
<dbReference type="AlphaFoldDB" id="A0A151Z4L7"/>
<evidence type="ECO:0000259" key="4">
    <source>
        <dbReference type="PROSITE" id="PS50190"/>
    </source>
</evidence>
<feature type="compositionally biased region" description="Basic and acidic residues" evidence="1">
    <location>
        <begin position="367"/>
        <end position="377"/>
    </location>
</feature>
<evidence type="ECO:0000313" key="5">
    <source>
        <dbReference type="EMBL" id="KYQ88885.1"/>
    </source>
</evidence>
<keyword evidence="2" id="KW-0472">Membrane</keyword>
<keyword evidence="6" id="KW-1185">Reference proteome</keyword>
<dbReference type="InParanoid" id="A0A151Z4L7"/>
<dbReference type="InterPro" id="IPR023394">
    <property type="entry name" value="Sec7_C_sf"/>
</dbReference>
<dbReference type="PANTHER" id="PTHR10663:SF321">
    <property type="entry name" value="PLECKSTRIN DOMAIN-CONTAINING PROTEIN"/>
    <property type="match status" value="1"/>
</dbReference>
<comment type="caution">
    <text evidence="5">The sequence shown here is derived from an EMBL/GenBank/DDBJ whole genome shotgun (WGS) entry which is preliminary data.</text>
</comment>
<sequence length="814" mass="91274">MNDLISHEIVNSNNNNTQYFQDFETGEDISPEPNVNIDSMKVHIISNESSPISSTSSPSSSPSTNATTSTLTSTSVATTPPSVNNNNIITTATLPLHADQSSPLNTPPSDKKKLNINLEVLSTSGGGGGGSSSNNNSPISNSTTTHKHKSSNSNSNSNGSGTSHKMHSHTLLSSRMPVLLTMVFEMFLGGGLIFLLVWGLIKDLIPLIVLGGYGALILVISFISLIGLYKSSKSVIILYYYWKYAGIYIVILLCVALGVLVHYDYLLLSNDGTPWWASVIVIAGIGFFSISWYMISMKWLYPMVKEIRSVRAVVLKEIQTDEEIGIPTDNGSPIIHVNKEPYMISGSSPTIQTHQPSSIPSSSSVHSHRDMHMHSDQEVDVDNDDDDDDDDLEYLDQMTPRPQYGVLQPEDPLIVSVRKFNKNPESGVKYILENNLLTQIKGGINLVDFLYDIDELNKVKVGEFLCGTTPYHKEICAEFVNRYDFKHKEFDEALREYLSKFRLPGEAQKIDRMMERFAIRYHQENPEIFPDSDTAYILAFSLIILNTDAHNPAIKNKMAKKAFVQNNTGFKGKKDLPIEYLEKLYDRIQNNELKMVNDSMFSNAQVKGWLYKMTSNQKKWQKRWFILKNNCLYYFQNEKDEDNPKVIIPLEGLRVQKSSELVLEIEDPTVGTIKSVKLTPQGPIEGQHCKYSLKATSPEETEKWLKAIRNNTLGSPVLLLIKKKKKLLSKLAANGGQLQDKDRRKSIIDASSSNNNNNNNTNNNNNNNYNNSNHNQINSENSSSNLVGNNDDLTTTESDYSKSKQTESEFLFNQ</sequence>
<dbReference type="SUPFAM" id="SSF48425">
    <property type="entry name" value="Sec7 domain"/>
    <property type="match status" value="1"/>
</dbReference>
<dbReference type="STRING" id="361077.A0A151Z4L7"/>
<dbReference type="Proteomes" id="UP000076078">
    <property type="component" value="Unassembled WGS sequence"/>
</dbReference>
<evidence type="ECO:0000259" key="3">
    <source>
        <dbReference type="PROSITE" id="PS50003"/>
    </source>
</evidence>
<dbReference type="Gene3D" id="1.10.220.20">
    <property type="match status" value="1"/>
</dbReference>
<dbReference type="InterPro" id="IPR001849">
    <property type="entry name" value="PH_domain"/>
</dbReference>
<dbReference type="SMART" id="SM00233">
    <property type="entry name" value="PH"/>
    <property type="match status" value="1"/>
</dbReference>
<feature type="compositionally biased region" description="Acidic residues" evidence="1">
    <location>
        <begin position="378"/>
        <end position="389"/>
    </location>
</feature>
<dbReference type="Pfam" id="PF00169">
    <property type="entry name" value="PH"/>
    <property type="match status" value="1"/>
</dbReference>
<evidence type="ECO:0000256" key="2">
    <source>
        <dbReference type="SAM" id="Phobius"/>
    </source>
</evidence>
<proteinExistence type="predicted"/>
<feature type="compositionally biased region" description="Low complexity" evidence="1">
    <location>
        <begin position="354"/>
        <end position="365"/>
    </location>
</feature>
<dbReference type="SMART" id="SM00222">
    <property type="entry name" value="Sec7"/>
    <property type="match status" value="1"/>
</dbReference>
<dbReference type="PANTHER" id="PTHR10663">
    <property type="entry name" value="GUANYL-NUCLEOTIDE EXCHANGE FACTOR"/>
    <property type="match status" value="1"/>
</dbReference>
<keyword evidence="2" id="KW-0812">Transmembrane</keyword>
<feature type="region of interest" description="Disordered" evidence="1">
    <location>
        <begin position="749"/>
        <end position="814"/>
    </location>
</feature>
<dbReference type="SUPFAM" id="SSF50729">
    <property type="entry name" value="PH domain-like"/>
    <property type="match status" value="1"/>
</dbReference>
<dbReference type="FunCoup" id="A0A151Z4L7">
    <property type="interactions" value="738"/>
</dbReference>
<dbReference type="OrthoDB" id="430364at2759"/>
<feature type="transmembrane region" description="Helical" evidence="2">
    <location>
        <begin position="275"/>
        <end position="295"/>
    </location>
</feature>
<evidence type="ECO:0000313" key="6">
    <source>
        <dbReference type="Proteomes" id="UP000076078"/>
    </source>
</evidence>
<protein>
    <submittedName>
        <fullName evidence="5">Pleckstrin (PH) domain-containing protein</fullName>
    </submittedName>
</protein>
<feature type="compositionally biased region" description="Low complexity" evidence="1">
    <location>
        <begin position="132"/>
        <end position="144"/>
    </location>
</feature>
<reference evidence="5 6" key="1">
    <citation type="submission" date="2015-12" db="EMBL/GenBank/DDBJ databases">
        <title>Dictyostelia acquired genes for synthesis and detection of signals that induce cell-type specialization by lateral gene transfer from prokaryotes.</title>
        <authorList>
            <person name="Gloeckner G."/>
            <person name="Schaap P."/>
        </authorList>
    </citation>
    <scope>NUCLEOTIDE SEQUENCE [LARGE SCALE GENOMIC DNA]</scope>
    <source>
        <strain evidence="5 6">TK</strain>
    </source>
</reference>
<dbReference type="Gene3D" id="2.30.29.30">
    <property type="entry name" value="Pleckstrin-homology domain (PH domain)/Phosphotyrosine-binding domain (PTB)"/>
    <property type="match status" value="1"/>
</dbReference>
<dbReference type="EMBL" id="LODT01000047">
    <property type="protein sequence ID" value="KYQ88885.1"/>
    <property type="molecule type" value="Genomic_DNA"/>
</dbReference>
<dbReference type="GO" id="GO:0032012">
    <property type="term" value="P:regulation of ARF protein signal transduction"/>
    <property type="evidence" value="ECO:0007669"/>
    <property type="project" value="InterPro"/>
</dbReference>
<feature type="region of interest" description="Disordered" evidence="1">
    <location>
        <begin position="346"/>
        <end position="389"/>
    </location>
</feature>
<feature type="transmembrane region" description="Helical" evidence="2">
    <location>
        <begin position="207"/>
        <end position="229"/>
    </location>
</feature>
<dbReference type="Gene3D" id="1.10.1000.11">
    <property type="entry name" value="Arf Nucleotide-binding Site Opener,domain 2"/>
    <property type="match status" value="1"/>
</dbReference>
<feature type="transmembrane region" description="Helical" evidence="2">
    <location>
        <begin position="178"/>
        <end position="201"/>
    </location>
</feature>
<feature type="compositionally biased region" description="Low complexity" evidence="1">
    <location>
        <begin position="751"/>
        <end position="785"/>
    </location>
</feature>
<dbReference type="PROSITE" id="PS50190">
    <property type="entry name" value="SEC7"/>
    <property type="match status" value="1"/>
</dbReference>
<dbReference type="InterPro" id="IPR011993">
    <property type="entry name" value="PH-like_dom_sf"/>
</dbReference>
<organism evidence="5 6">
    <name type="scientific">Tieghemostelium lacteum</name>
    <name type="common">Slime mold</name>
    <name type="synonym">Dictyostelium lacteum</name>
    <dbReference type="NCBI Taxonomy" id="361077"/>
    <lineage>
        <taxon>Eukaryota</taxon>
        <taxon>Amoebozoa</taxon>
        <taxon>Evosea</taxon>
        <taxon>Eumycetozoa</taxon>
        <taxon>Dictyostelia</taxon>
        <taxon>Dictyosteliales</taxon>
        <taxon>Raperosteliaceae</taxon>
        <taxon>Tieghemostelium</taxon>
    </lineage>
</organism>
<feature type="domain" description="PH" evidence="3">
    <location>
        <begin position="603"/>
        <end position="713"/>
    </location>
</feature>
<gene>
    <name evidence="5" type="ORF">DLAC_10694</name>
</gene>
<evidence type="ECO:0000256" key="1">
    <source>
        <dbReference type="SAM" id="MobiDB-lite"/>
    </source>
</evidence>
<name>A0A151Z4L7_TIELA</name>
<dbReference type="GO" id="GO:0005085">
    <property type="term" value="F:guanyl-nucleotide exchange factor activity"/>
    <property type="evidence" value="ECO:0007669"/>
    <property type="project" value="InterPro"/>
</dbReference>
<dbReference type="PROSITE" id="PS50003">
    <property type="entry name" value="PH_DOMAIN"/>
    <property type="match status" value="1"/>
</dbReference>
<accession>A0A151Z4L7</accession>
<feature type="compositionally biased region" description="Low complexity" evidence="1">
    <location>
        <begin position="49"/>
        <end position="82"/>
    </location>
</feature>
<feature type="compositionally biased region" description="Polar residues" evidence="1">
    <location>
        <begin position="786"/>
        <end position="798"/>
    </location>
</feature>
<feature type="region of interest" description="Disordered" evidence="1">
    <location>
        <begin position="48"/>
        <end position="86"/>
    </location>
</feature>
<feature type="transmembrane region" description="Helical" evidence="2">
    <location>
        <begin position="241"/>
        <end position="263"/>
    </location>
</feature>
<feature type="region of interest" description="Disordered" evidence="1">
    <location>
        <begin position="120"/>
        <end position="167"/>
    </location>
</feature>
<dbReference type="InterPro" id="IPR000904">
    <property type="entry name" value="Sec7_dom"/>
</dbReference>
<dbReference type="OMA" id="VMESFAM"/>
<keyword evidence="2" id="KW-1133">Transmembrane helix</keyword>
<feature type="compositionally biased region" description="Low complexity" evidence="1">
    <location>
        <begin position="151"/>
        <end position="163"/>
    </location>
</feature>
<dbReference type="CDD" id="cd00171">
    <property type="entry name" value="Sec7"/>
    <property type="match status" value="1"/>
</dbReference>
<dbReference type="Pfam" id="PF01369">
    <property type="entry name" value="Sec7"/>
    <property type="match status" value="1"/>
</dbReference>
<feature type="domain" description="SEC7" evidence="4">
    <location>
        <begin position="413"/>
        <end position="591"/>
    </location>
</feature>
<dbReference type="FunFam" id="1.10.1000.11:FF:000002">
    <property type="entry name" value="Cytohesin 1"/>
    <property type="match status" value="1"/>
</dbReference>